<dbReference type="PROSITE" id="PS00036">
    <property type="entry name" value="BZIP_BASIC"/>
    <property type="match status" value="1"/>
</dbReference>
<evidence type="ECO:0000313" key="3">
    <source>
        <dbReference type="Proteomes" id="UP000035681"/>
    </source>
</evidence>
<keyword evidence="3" id="KW-1185">Reference proteome</keyword>
<organism evidence="4">
    <name type="scientific">Strongyloides stercoralis</name>
    <name type="common">Threadworm</name>
    <dbReference type="NCBI Taxonomy" id="6248"/>
    <lineage>
        <taxon>Eukaryota</taxon>
        <taxon>Metazoa</taxon>
        <taxon>Ecdysozoa</taxon>
        <taxon>Nematoda</taxon>
        <taxon>Chromadorea</taxon>
        <taxon>Rhabditida</taxon>
        <taxon>Tylenchina</taxon>
        <taxon>Panagrolaimomorpha</taxon>
        <taxon>Strongyloidoidea</taxon>
        <taxon>Strongyloididae</taxon>
        <taxon>Strongyloides</taxon>
    </lineage>
</organism>
<dbReference type="WBParaSite" id="SSTP_0000866700.1">
    <property type="protein sequence ID" value="SSTP_0000866700.1"/>
    <property type="gene ID" value="SSTP_0000866700"/>
</dbReference>
<evidence type="ECO:0000313" key="5">
    <source>
        <dbReference type="WBParaSite" id="TCONS_00012399.p1"/>
    </source>
</evidence>
<dbReference type="SUPFAM" id="SSF57959">
    <property type="entry name" value="Leucine zipper domain"/>
    <property type="match status" value="1"/>
</dbReference>
<keyword evidence="1" id="KW-0175">Coiled coil</keyword>
<accession>A0A0K0EGQ5</accession>
<dbReference type="InterPro" id="IPR046347">
    <property type="entry name" value="bZIP_sf"/>
</dbReference>
<evidence type="ECO:0000259" key="2">
    <source>
        <dbReference type="PROSITE" id="PS50217"/>
    </source>
</evidence>
<dbReference type="Gene3D" id="1.20.5.170">
    <property type="match status" value="1"/>
</dbReference>
<dbReference type="AlphaFoldDB" id="A0A0K0EGQ5"/>
<reference evidence="4" key="1">
    <citation type="submission" date="2015-08" db="UniProtKB">
        <authorList>
            <consortium name="WormBaseParasite"/>
        </authorList>
    </citation>
    <scope>IDENTIFICATION</scope>
</reference>
<sequence>MAAPPSADDLIQRSFFSSIFNVRFKTNKYSQNYTDLSKYNYKEPTITYNEINERMVPNSQMSEYMVELPNNISNVYSQNQSNQLNCLPINDNINTEMYKTLIPVNNNRNDDMLFVPSDDISTDIMSPQEIYNEIITESAEFENSTLSNDDNQYYNHDLNISDIETSYPIIPTDNISPISLPTLPQNNNDFHSNYNTTQTLEKPPILQHQSYELNNQVAQRITEYITPYININQNINLEQIIKVVIATMRESTIFPLITQSNKNNLSKNQMQHYESPEAILKRKRQQNNEAAARYRQRQKEAKKKFNKEIDLVKEKNCLLKKQIAMLEKEIKLIESILIKTKD</sequence>
<feature type="coiled-coil region" evidence="1">
    <location>
        <begin position="280"/>
        <end position="315"/>
    </location>
</feature>
<dbReference type="SMART" id="SM00338">
    <property type="entry name" value="BRLZ"/>
    <property type="match status" value="1"/>
</dbReference>
<feature type="domain" description="BZIP" evidence="2">
    <location>
        <begin position="281"/>
        <end position="340"/>
    </location>
</feature>
<dbReference type="Proteomes" id="UP000035681">
    <property type="component" value="Unplaced"/>
</dbReference>
<dbReference type="STRING" id="6248.A0A0K0EGQ5"/>
<dbReference type="InterPro" id="IPR004827">
    <property type="entry name" value="bZIP"/>
</dbReference>
<name>A0A0K0EGQ5_STRER</name>
<dbReference type="WBParaSite" id="TCONS_00012399.p1">
    <property type="protein sequence ID" value="TCONS_00012399.p1"/>
    <property type="gene ID" value="XLOC_008066"/>
</dbReference>
<protein>
    <submittedName>
        <fullName evidence="4 5">BZIP domain-containing protein</fullName>
    </submittedName>
</protein>
<evidence type="ECO:0000313" key="4">
    <source>
        <dbReference type="WBParaSite" id="SSTP_0000866700.1"/>
    </source>
</evidence>
<dbReference type="Pfam" id="PF07716">
    <property type="entry name" value="bZIP_2"/>
    <property type="match status" value="1"/>
</dbReference>
<dbReference type="CDD" id="cd14692">
    <property type="entry name" value="bZIP_ATF4"/>
    <property type="match status" value="1"/>
</dbReference>
<dbReference type="GO" id="GO:0003700">
    <property type="term" value="F:DNA-binding transcription factor activity"/>
    <property type="evidence" value="ECO:0007669"/>
    <property type="project" value="InterPro"/>
</dbReference>
<dbReference type="PROSITE" id="PS50217">
    <property type="entry name" value="BZIP"/>
    <property type="match status" value="1"/>
</dbReference>
<evidence type="ECO:0000256" key="1">
    <source>
        <dbReference type="SAM" id="Coils"/>
    </source>
</evidence>
<proteinExistence type="predicted"/>